<dbReference type="Gene3D" id="3.30.110.90">
    <property type="entry name" value="Amidohydrolase"/>
    <property type="match status" value="1"/>
</dbReference>
<evidence type="ECO:0000313" key="3">
    <source>
        <dbReference type="Proteomes" id="UP000019150"/>
    </source>
</evidence>
<accession>W5TMW0</accession>
<gene>
    <name evidence="2" type="ORF">NONO_c37920</name>
</gene>
<dbReference type="SUPFAM" id="SSF51338">
    <property type="entry name" value="Composite domain of metallo-dependent hydrolases"/>
    <property type="match status" value="1"/>
</dbReference>
<reference evidence="2 3" key="1">
    <citation type="journal article" date="2014" name="Appl. Environ. Microbiol.">
        <title>Insights into the Microbial Degradation of Rubber and Gutta-Percha by Analysis of the Complete Genome of Nocardia nova SH22a.</title>
        <authorList>
            <person name="Luo Q."/>
            <person name="Hiessl S."/>
            <person name="Poehlein A."/>
            <person name="Daniel R."/>
            <person name="Steinbuchel A."/>
        </authorList>
    </citation>
    <scope>NUCLEOTIDE SEQUENCE [LARGE SCALE GENOMIC DNA]</scope>
    <source>
        <strain evidence="2">SH22a</strain>
    </source>
</reference>
<dbReference type="RefSeq" id="WP_025350011.1">
    <property type="nucleotide sequence ID" value="NZ_CP006850.1"/>
</dbReference>
<dbReference type="PANTHER" id="PTHR43135">
    <property type="entry name" value="ALPHA-D-RIBOSE 1-METHYLPHOSPHONATE 5-TRIPHOSPHATE DIPHOSPHATASE"/>
    <property type="match status" value="1"/>
</dbReference>
<dbReference type="InterPro" id="IPR006680">
    <property type="entry name" value="Amidohydro-rel"/>
</dbReference>
<dbReference type="PATRIC" id="fig|1415166.3.peg.3890"/>
<dbReference type="InterPro" id="IPR051781">
    <property type="entry name" value="Metallo-dep_Hydrolase"/>
</dbReference>
<dbReference type="Gene3D" id="1.20.58.520">
    <property type="entry name" value="Amidohydrolase"/>
    <property type="match status" value="1"/>
</dbReference>
<dbReference type="InterPro" id="IPR011059">
    <property type="entry name" value="Metal-dep_hydrolase_composite"/>
</dbReference>
<dbReference type="OrthoDB" id="3514520at2"/>
<dbReference type="InterPro" id="IPR032466">
    <property type="entry name" value="Metal_Hydrolase"/>
</dbReference>
<feature type="domain" description="Amidohydrolase-related" evidence="1">
    <location>
        <begin position="57"/>
        <end position="367"/>
    </location>
</feature>
<proteinExistence type="predicted"/>
<dbReference type="PANTHER" id="PTHR43135:SF3">
    <property type="entry name" value="ALPHA-D-RIBOSE 1-METHYLPHOSPHONATE 5-TRIPHOSPHATE DIPHOSPHATASE"/>
    <property type="match status" value="1"/>
</dbReference>
<dbReference type="KEGG" id="nno:NONO_c37920"/>
<dbReference type="Pfam" id="PF01979">
    <property type="entry name" value="Amidohydro_1"/>
    <property type="match status" value="1"/>
</dbReference>
<protein>
    <submittedName>
        <fullName evidence="2">Putative amidohydrolase</fullName>
    </submittedName>
</protein>
<dbReference type="eggNOG" id="COG1228">
    <property type="taxonomic scope" value="Bacteria"/>
</dbReference>
<dbReference type="AlphaFoldDB" id="W5TMW0"/>
<dbReference type="Gene3D" id="3.40.50.10910">
    <property type="entry name" value="Amidohydrolase"/>
    <property type="match status" value="1"/>
</dbReference>
<keyword evidence="3" id="KW-1185">Reference proteome</keyword>
<organism evidence="2 3">
    <name type="scientific">Nocardia nova SH22a</name>
    <dbReference type="NCBI Taxonomy" id="1415166"/>
    <lineage>
        <taxon>Bacteria</taxon>
        <taxon>Bacillati</taxon>
        <taxon>Actinomycetota</taxon>
        <taxon>Actinomycetes</taxon>
        <taxon>Mycobacteriales</taxon>
        <taxon>Nocardiaceae</taxon>
        <taxon>Nocardia</taxon>
    </lineage>
</organism>
<evidence type="ECO:0000259" key="1">
    <source>
        <dbReference type="Pfam" id="PF01979"/>
    </source>
</evidence>
<dbReference type="STRING" id="1415166.NONO_c37920"/>
<name>W5TMW0_9NOCA</name>
<dbReference type="EMBL" id="CP006850">
    <property type="protein sequence ID" value="AHH18576.1"/>
    <property type="molecule type" value="Genomic_DNA"/>
</dbReference>
<sequence length="382" mass="39344">MPRTEDTAATGREKVALTNVRIFDGTVLRSPSTVVIDGDTIGADPGGARVIDCAAMILLPGLIDAHVHVEDLGNLTRLTDFGVTTALDMAAWPRERIDALRHRPGRTDIRTAGIPATAPGSAHSALPGFPAAGVLSGPEGAEQFVEDRIAEGADYIKLVADIPGPDQATLDALVVAARGHGKLTVAHAVSAAAYAMAVAAGADVVTHAPLDAVVAESVVARMVADGRVVVPTLTMMAGIVERFAQAAGGSSHGAAWSNYDAARDSVTAMYRAGVPILAGTDANVGEGTPATPSHGDSLHHELELLVEAGVTTVDALRAATSLPAEYFGLGDRGVIEPGRRADLVLVDGDPVNDIRDTRNISRIWCGGIEHHPAESSARTSGS</sequence>
<dbReference type="Proteomes" id="UP000019150">
    <property type="component" value="Chromosome"/>
</dbReference>
<keyword evidence="2" id="KW-0378">Hydrolase</keyword>
<evidence type="ECO:0000313" key="2">
    <source>
        <dbReference type="EMBL" id="AHH18576.1"/>
    </source>
</evidence>
<dbReference type="HOGENOM" id="CLU_023620_6_1_11"/>
<dbReference type="SUPFAM" id="SSF51556">
    <property type="entry name" value="Metallo-dependent hydrolases"/>
    <property type="match status" value="1"/>
</dbReference>
<dbReference type="GO" id="GO:0016810">
    <property type="term" value="F:hydrolase activity, acting on carbon-nitrogen (but not peptide) bonds"/>
    <property type="evidence" value="ECO:0007669"/>
    <property type="project" value="InterPro"/>
</dbReference>
<dbReference type="Gene3D" id="2.30.40.10">
    <property type="entry name" value="Urease, subunit C, domain 1"/>
    <property type="match status" value="1"/>
</dbReference>